<dbReference type="PANTHER" id="PTHR43798:SF33">
    <property type="entry name" value="HYDROLASE, PUTATIVE (AFU_ORTHOLOGUE AFUA_2G14860)-RELATED"/>
    <property type="match status" value="1"/>
</dbReference>
<comment type="caution">
    <text evidence="2">The sequence shown here is derived from an EMBL/GenBank/DDBJ whole genome shotgun (WGS) entry which is preliminary data.</text>
</comment>
<organism evidence="2 3">
    <name type="scientific">Pseudonocardia ailaonensis</name>
    <dbReference type="NCBI Taxonomy" id="367279"/>
    <lineage>
        <taxon>Bacteria</taxon>
        <taxon>Bacillati</taxon>
        <taxon>Actinomycetota</taxon>
        <taxon>Actinomycetes</taxon>
        <taxon>Pseudonocardiales</taxon>
        <taxon>Pseudonocardiaceae</taxon>
        <taxon>Pseudonocardia</taxon>
    </lineage>
</organism>
<proteinExistence type="predicted"/>
<reference evidence="2 3" key="1">
    <citation type="journal article" date="2019" name="Int. J. Syst. Evol. Microbiol.">
        <title>The Global Catalogue of Microorganisms (GCM) 10K type strain sequencing project: providing services to taxonomists for standard genome sequencing and annotation.</title>
        <authorList>
            <consortium name="The Broad Institute Genomics Platform"/>
            <consortium name="The Broad Institute Genome Sequencing Center for Infectious Disease"/>
            <person name="Wu L."/>
            <person name="Ma J."/>
        </authorList>
    </citation>
    <scope>NUCLEOTIDE SEQUENCE [LARGE SCALE GENOMIC DNA]</scope>
    <source>
        <strain evidence="2 3">JCM 16009</strain>
    </source>
</reference>
<dbReference type="Proteomes" id="UP001500449">
    <property type="component" value="Unassembled WGS sequence"/>
</dbReference>
<accession>A0ABN2MY87</accession>
<keyword evidence="3" id="KW-1185">Reference proteome</keyword>
<sequence length="289" mass="30445">MKAADGTPLHVVATGPASQVTILLAHGWTLDETCWAPVAEILRGHRVVRFDHRGHGRSGAVDPSTMTLEQLADDMAAVITQAAPSGPLVIAGHSMGGMTAMALAERHPDLVADRVAGLALVATASGGLGDLTLGLPPRLSALVGAGEQRLYGSKGWAAREALSTHPRLLTPGIRWLLLGPHPDREALRTTTDVIAHCRPQTVSGFRPTLSAHERDAALAAYARVPVHIMAGTKDRLTPPRFARRIREGLPDAELTIFPDAGHMLPLERTAGVAARIEALARTAAATRAA</sequence>
<dbReference type="PANTHER" id="PTHR43798">
    <property type="entry name" value="MONOACYLGLYCEROL LIPASE"/>
    <property type="match status" value="1"/>
</dbReference>
<evidence type="ECO:0000313" key="2">
    <source>
        <dbReference type="EMBL" id="GAA1843025.1"/>
    </source>
</evidence>
<dbReference type="SUPFAM" id="SSF53474">
    <property type="entry name" value="alpha/beta-Hydrolases"/>
    <property type="match status" value="1"/>
</dbReference>
<dbReference type="GO" id="GO:0016787">
    <property type="term" value="F:hydrolase activity"/>
    <property type="evidence" value="ECO:0007669"/>
    <property type="project" value="UniProtKB-KW"/>
</dbReference>
<dbReference type="InterPro" id="IPR000073">
    <property type="entry name" value="AB_hydrolase_1"/>
</dbReference>
<feature type="domain" description="AB hydrolase-1" evidence="1">
    <location>
        <begin position="21"/>
        <end position="268"/>
    </location>
</feature>
<dbReference type="RefSeq" id="WP_344415366.1">
    <property type="nucleotide sequence ID" value="NZ_BAAAQK010000005.1"/>
</dbReference>
<dbReference type="InterPro" id="IPR050266">
    <property type="entry name" value="AB_hydrolase_sf"/>
</dbReference>
<name>A0ABN2MY87_9PSEU</name>
<dbReference type="EMBL" id="BAAAQK010000005">
    <property type="protein sequence ID" value="GAA1843025.1"/>
    <property type="molecule type" value="Genomic_DNA"/>
</dbReference>
<evidence type="ECO:0000259" key="1">
    <source>
        <dbReference type="Pfam" id="PF00561"/>
    </source>
</evidence>
<evidence type="ECO:0000313" key="3">
    <source>
        <dbReference type="Proteomes" id="UP001500449"/>
    </source>
</evidence>
<dbReference type="Gene3D" id="3.40.50.1820">
    <property type="entry name" value="alpha/beta hydrolase"/>
    <property type="match status" value="1"/>
</dbReference>
<dbReference type="Pfam" id="PF00561">
    <property type="entry name" value="Abhydrolase_1"/>
    <property type="match status" value="1"/>
</dbReference>
<protein>
    <submittedName>
        <fullName evidence="2">Alpha/beta hydrolase</fullName>
    </submittedName>
</protein>
<keyword evidence="2" id="KW-0378">Hydrolase</keyword>
<dbReference type="InterPro" id="IPR029058">
    <property type="entry name" value="AB_hydrolase_fold"/>
</dbReference>
<gene>
    <name evidence="2" type="ORF">GCM10009836_23040</name>
</gene>